<evidence type="ECO:0000256" key="1">
    <source>
        <dbReference type="SAM" id="Phobius"/>
    </source>
</evidence>
<feature type="transmembrane region" description="Helical" evidence="1">
    <location>
        <begin position="12"/>
        <end position="33"/>
    </location>
</feature>
<gene>
    <name evidence="2" type="primary">ygfZ</name>
    <name evidence="2" type="ORF">BTSPAZIEG_0289</name>
</gene>
<dbReference type="PATRIC" id="fig|98804.3.peg.272"/>
<dbReference type="Gene3D" id="3.30.70.1400">
    <property type="entry name" value="Aminomethyltransferase beta-barrel domains"/>
    <property type="match status" value="1"/>
</dbReference>
<dbReference type="Gene3D" id="3.30.70.1630">
    <property type="match status" value="1"/>
</dbReference>
<proteinExistence type="predicted"/>
<keyword evidence="1" id="KW-0472">Membrane</keyword>
<keyword evidence="1" id="KW-0812">Transmembrane</keyword>
<dbReference type="STRING" id="98804.BTSPAZIEG_0289"/>
<feature type="transmembrane region" description="Helical" evidence="1">
    <location>
        <begin position="69"/>
        <end position="86"/>
    </location>
</feature>
<dbReference type="Gene3D" id="2.40.30.160">
    <property type="match status" value="1"/>
</dbReference>
<feature type="transmembrane region" description="Helical" evidence="1">
    <location>
        <begin position="145"/>
        <end position="165"/>
    </location>
</feature>
<accession>A0A160SYC9</accession>
<dbReference type="SUPFAM" id="SSF103025">
    <property type="entry name" value="Folate-binding domain"/>
    <property type="match status" value="1"/>
</dbReference>
<dbReference type="InterPro" id="IPR045179">
    <property type="entry name" value="YgfZ/GcvT"/>
</dbReference>
<dbReference type="GO" id="GO:0016226">
    <property type="term" value="P:iron-sulfur cluster assembly"/>
    <property type="evidence" value="ECO:0007669"/>
    <property type="project" value="TreeGrafter"/>
</dbReference>
<dbReference type="Proteomes" id="UP000243633">
    <property type="component" value="Chromosome 1"/>
</dbReference>
<dbReference type="PANTHER" id="PTHR22602:SF0">
    <property type="entry name" value="TRANSFERASE CAF17, MITOCHONDRIAL-RELATED"/>
    <property type="match status" value="1"/>
</dbReference>
<protein>
    <submittedName>
        <fullName evidence="2">tRNA-modifying protein YgfZ</fullName>
    </submittedName>
</protein>
<dbReference type="PANTHER" id="PTHR22602">
    <property type="entry name" value="TRANSFERASE CAF17, MITOCHONDRIAL-RELATED"/>
    <property type="match status" value="1"/>
</dbReference>
<dbReference type="AlphaFoldDB" id="A0A160SYC9"/>
<organism evidence="2 3">
    <name type="scientific">Buchnera aphidicola subsp. Tuberolachnus salignus</name>
    <dbReference type="NCBI Taxonomy" id="98804"/>
    <lineage>
        <taxon>Bacteria</taxon>
        <taxon>Pseudomonadati</taxon>
        <taxon>Pseudomonadota</taxon>
        <taxon>Gammaproteobacteria</taxon>
        <taxon>Enterobacterales</taxon>
        <taxon>Erwiniaceae</taxon>
        <taxon>Buchnera</taxon>
    </lineage>
</organism>
<evidence type="ECO:0000313" key="2">
    <source>
        <dbReference type="EMBL" id="CUR53254.1"/>
    </source>
</evidence>
<keyword evidence="1" id="KW-1133">Transmembrane helix</keyword>
<dbReference type="RefSeq" id="WP_075472750.1">
    <property type="nucleotide sequence ID" value="NZ_CP135003.1"/>
</dbReference>
<dbReference type="OrthoDB" id="9796287at2"/>
<sequence>MKFFNNLNTQIFLSKFLPLTCMSIEHLSLVYVLGSDAKKYLNQQFSIEIDHITLKNYKIGAHCNYNGKVWGVLIIMLFRLGYLYLIPTDIVKKQILELKKYSVFSKIKIYILSNFNLFGISGKNSENFLSKIFMKNFFIKKNIEYIKNYIFLKICIPIFRVLILVPKTLTFKFLKKIPIDIQKNNYIQWLSLDIESNFPIITQKNMGKFLPQLLNLKFWNAINFKKGCYYGQEMIFKIETKKIFNTHLICIKGISNFLPKIGDSIYCFRNNIFYSVGKIFYAIFINTKKIFLQVSLKNQYIHYNTFFLTANTTFLLKIFKYNL</sequence>
<reference evidence="3" key="1">
    <citation type="submission" date="2015-10" db="EMBL/GenBank/DDBJ databases">
        <authorList>
            <person name="Manzano-Marin A."/>
            <person name="Manzano-Marin A."/>
        </authorList>
    </citation>
    <scope>NUCLEOTIDE SEQUENCE [LARGE SCALE GENOMIC DNA]</scope>
    <source>
        <strain evidence="3">BTs</strain>
    </source>
</reference>
<keyword evidence="3" id="KW-1185">Reference proteome</keyword>
<evidence type="ECO:0000313" key="3">
    <source>
        <dbReference type="Proteomes" id="UP000243633"/>
    </source>
</evidence>
<dbReference type="InterPro" id="IPR017703">
    <property type="entry name" value="YgfZ/GCV_T_CS"/>
</dbReference>
<dbReference type="NCBIfam" id="TIGR03317">
    <property type="entry name" value="ygfZ_signature"/>
    <property type="match status" value="1"/>
</dbReference>
<name>A0A160SYC9_BUCTT</name>
<dbReference type="EMBL" id="LN890285">
    <property type="protein sequence ID" value="CUR53254.1"/>
    <property type="molecule type" value="Genomic_DNA"/>
</dbReference>